<evidence type="ECO:0000313" key="1">
    <source>
        <dbReference type="EMBL" id="EGR28261.1"/>
    </source>
</evidence>
<dbReference type="Proteomes" id="UP000008983">
    <property type="component" value="Unassembled WGS sequence"/>
</dbReference>
<dbReference type="GeneID" id="14904338"/>
<proteinExistence type="predicted"/>
<gene>
    <name evidence="1" type="ORF">IMG5_180200</name>
</gene>
<dbReference type="EMBL" id="GL984276">
    <property type="protein sequence ID" value="EGR28261.1"/>
    <property type="molecule type" value="Genomic_DNA"/>
</dbReference>
<organism evidence="1 2">
    <name type="scientific">Ichthyophthirius multifiliis</name>
    <name type="common">White spot disease agent</name>
    <name type="synonym">Ich</name>
    <dbReference type="NCBI Taxonomy" id="5932"/>
    <lineage>
        <taxon>Eukaryota</taxon>
        <taxon>Sar</taxon>
        <taxon>Alveolata</taxon>
        <taxon>Ciliophora</taxon>
        <taxon>Intramacronucleata</taxon>
        <taxon>Oligohymenophorea</taxon>
        <taxon>Hymenostomatida</taxon>
        <taxon>Ophryoglenina</taxon>
        <taxon>Ichthyophthirius</taxon>
    </lineage>
</organism>
<dbReference type="InParanoid" id="G0R2P5"/>
<keyword evidence="2" id="KW-1185">Reference proteome</keyword>
<dbReference type="RefSeq" id="XP_004027606.1">
    <property type="nucleotide sequence ID" value="XM_004027557.1"/>
</dbReference>
<reference evidence="1 2" key="1">
    <citation type="submission" date="2011-07" db="EMBL/GenBank/DDBJ databases">
        <authorList>
            <person name="Coyne R."/>
            <person name="Brami D."/>
            <person name="Johnson J."/>
            <person name="Hostetler J."/>
            <person name="Hannick L."/>
            <person name="Clark T."/>
            <person name="Cassidy-Hanley D."/>
            <person name="Inman J."/>
        </authorList>
    </citation>
    <scope>NUCLEOTIDE SEQUENCE [LARGE SCALE GENOMIC DNA]</scope>
    <source>
        <strain evidence="1 2">G5</strain>
    </source>
</reference>
<sequence length="121" mass="14212">MQIFSYEFLSGVFLKKSTAFLNKLSYQKSQFLFLENFLSFFAGNYTQILSQTSKKNTLFNKCQLVSKIPLKKINIQTLNFIICFSFQERGYIGPALYHINDSKEYQVVELIPFIFKLLSYI</sequence>
<name>G0R2P5_ICHMU</name>
<dbReference type="AlphaFoldDB" id="G0R2P5"/>
<protein>
    <submittedName>
        <fullName evidence="1">Uncharacterized protein</fullName>
    </submittedName>
</protein>
<accession>G0R2P5</accession>
<evidence type="ECO:0000313" key="2">
    <source>
        <dbReference type="Proteomes" id="UP000008983"/>
    </source>
</evidence>